<sequence>MEIKGISGVCTEHWKPEMEVKGIIEECGTDICKVPDSRSLSLKGLDELRLCCSQQKGNDHFDTRKELEDYCRDDVNLLRGGRGVFLKLFDGLTALPAFHSSSTIASLAMMVYRTNFLPNLTIATTQPTGFLKARKQSSLALRYLQEFSENVEIKHARNSGEHRVQTLAVNGYYHCPFRIETSS</sequence>
<gene>
    <name evidence="1" type="ORF">LOTGIDRAFT_161913</name>
</gene>
<dbReference type="RefSeq" id="XP_009056043.1">
    <property type="nucleotide sequence ID" value="XM_009057795.1"/>
</dbReference>
<evidence type="ECO:0000313" key="1">
    <source>
        <dbReference type="EMBL" id="ESO93348.1"/>
    </source>
</evidence>
<dbReference type="STRING" id="225164.V3ZPR0"/>
<proteinExistence type="predicted"/>
<dbReference type="Proteomes" id="UP000030746">
    <property type="component" value="Unassembled WGS sequence"/>
</dbReference>
<name>V3ZPR0_LOTGI</name>
<accession>V3ZPR0</accession>
<protein>
    <submittedName>
        <fullName evidence="1">Uncharacterized protein</fullName>
    </submittedName>
</protein>
<dbReference type="OrthoDB" id="6436648at2759"/>
<dbReference type="CTD" id="20238820"/>
<dbReference type="KEGG" id="lgi:LOTGIDRAFT_161913"/>
<organism evidence="1 2">
    <name type="scientific">Lottia gigantea</name>
    <name type="common">Giant owl limpet</name>
    <dbReference type="NCBI Taxonomy" id="225164"/>
    <lineage>
        <taxon>Eukaryota</taxon>
        <taxon>Metazoa</taxon>
        <taxon>Spiralia</taxon>
        <taxon>Lophotrochozoa</taxon>
        <taxon>Mollusca</taxon>
        <taxon>Gastropoda</taxon>
        <taxon>Patellogastropoda</taxon>
        <taxon>Lottioidea</taxon>
        <taxon>Lottiidae</taxon>
        <taxon>Lottia</taxon>
    </lineage>
</organism>
<evidence type="ECO:0000313" key="2">
    <source>
        <dbReference type="Proteomes" id="UP000030746"/>
    </source>
</evidence>
<dbReference type="GeneID" id="20238820"/>
<dbReference type="HOGENOM" id="CLU_1476773_0_0_1"/>
<dbReference type="AlphaFoldDB" id="V3ZPR0"/>
<reference evidence="1 2" key="1">
    <citation type="journal article" date="2013" name="Nature">
        <title>Insights into bilaterian evolution from three spiralian genomes.</title>
        <authorList>
            <person name="Simakov O."/>
            <person name="Marletaz F."/>
            <person name="Cho S.J."/>
            <person name="Edsinger-Gonzales E."/>
            <person name="Havlak P."/>
            <person name="Hellsten U."/>
            <person name="Kuo D.H."/>
            <person name="Larsson T."/>
            <person name="Lv J."/>
            <person name="Arendt D."/>
            <person name="Savage R."/>
            <person name="Osoegawa K."/>
            <person name="de Jong P."/>
            <person name="Grimwood J."/>
            <person name="Chapman J.A."/>
            <person name="Shapiro H."/>
            <person name="Aerts A."/>
            <person name="Otillar R.P."/>
            <person name="Terry A.Y."/>
            <person name="Boore J.L."/>
            <person name="Grigoriev I.V."/>
            <person name="Lindberg D.R."/>
            <person name="Seaver E.C."/>
            <person name="Weisblat D.A."/>
            <person name="Putnam N.H."/>
            <person name="Rokhsar D.S."/>
        </authorList>
    </citation>
    <scope>NUCLEOTIDE SEQUENCE [LARGE SCALE GENOMIC DNA]</scope>
</reference>
<keyword evidence="2" id="KW-1185">Reference proteome</keyword>
<dbReference type="EMBL" id="KB201931">
    <property type="protein sequence ID" value="ESO93348.1"/>
    <property type="molecule type" value="Genomic_DNA"/>
</dbReference>